<feature type="region of interest" description="Disordered" evidence="3">
    <location>
        <begin position="322"/>
        <end position="347"/>
    </location>
</feature>
<dbReference type="InterPro" id="IPR036322">
    <property type="entry name" value="WD40_repeat_dom_sf"/>
</dbReference>
<dbReference type="KEGG" id="aplc:110977610"/>
<evidence type="ECO:0000313" key="5">
    <source>
        <dbReference type="RefSeq" id="XP_022087577.1"/>
    </source>
</evidence>
<dbReference type="Pfam" id="PF00400">
    <property type="entry name" value="WD40"/>
    <property type="match status" value="1"/>
</dbReference>
<organism evidence="4 5">
    <name type="scientific">Acanthaster planci</name>
    <name type="common">Crown-of-thorns starfish</name>
    <dbReference type="NCBI Taxonomy" id="133434"/>
    <lineage>
        <taxon>Eukaryota</taxon>
        <taxon>Metazoa</taxon>
        <taxon>Echinodermata</taxon>
        <taxon>Eleutherozoa</taxon>
        <taxon>Asterozoa</taxon>
        <taxon>Asteroidea</taxon>
        <taxon>Valvatacea</taxon>
        <taxon>Valvatida</taxon>
        <taxon>Acanthasteridae</taxon>
        <taxon>Acanthaster</taxon>
    </lineage>
</organism>
<evidence type="ECO:0000256" key="2">
    <source>
        <dbReference type="ARBA" id="ARBA00022737"/>
    </source>
</evidence>
<feature type="compositionally biased region" description="Basic and acidic residues" evidence="3">
    <location>
        <begin position="474"/>
        <end position="487"/>
    </location>
</feature>
<dbReference type="GO" id="GO:0080008">
    <property type="term" value="C:Cul4-RING E3 ubiquitin ligase complex"/>
    <property type="evidence" value="ECO:0007669"/>
    <property type="project" value="TreeGrafter"/>
</dbReference>
<feature type="region of interest" description="Disordered" evidence="3">
    <location>
        <begin position="786"/>
        <end position="806"/>
    </location>
</feature>
<feature type="compositionally biased region" description="Basic and acidic residues" evidence="3">
    <location>
        <begin position="587"/>
        <end position="597"/>
    </location>
</feature>
<dbReference type="InterPro" id="IPR045151">
    <property type="entry name" value="DCAF8"/>
</dbReference>
<feature type="compositionally biased region" description="Polar residues" evidence="3">
    <location>
        <begin position="574"/>
        <end position="584"/>
    </location>
</feature>
<gene>
    <name evidence="5" type="primary">LOC110977610</name>
</gene>
<dbReference type="AlphaFoldDB" id="A0A8B7Y4W2"/>
<feature type="compositionally biased region" description="Low complexity" evidence="3">
    <location>
        <begin position="395"/>
        <end position="408"/>
    </location>
</feature>
<sequence length="891" mass="98310">MNRRQKFYSIDRQRELGFRNERATRDAIVGSTDFMQRLKLEAKLDIHRGCVNTISWNDSGYRILSGSDDKQLCISDPYTRKKLTNIASGHRANIFSAKFMPMCNDSQIVSCSGDGQIAFNDVENSAHHGEHMFNCHYGTAYEVVTVPNDPYTFLSCGEDGTVRWFDLRIKNKCTKEECREDVLINCRRAVTSLAINPIMPYHLGVGCSDSSVRVFDRRMLGTRSTGNYSGRGVQGMFCRFCPSHLQNKYSRPTSLQYSTAGNEILVSYSSDYIYLFGADKSKKETVWEQQEGLSEISLGASGGSAIPDVDENPVVNPIKRLRLRGDWSDTGPKARPRAEQAGSQPRLTIIQRMSEMLTRWLDDTTSSHARRAAAASSGEAGHSQEQPLSDTAGPSTSQQTTSHFSSLQRTSTEHAASAAIQRRLKDAMTSQIKAKKQTSTADEASTSNTNHTLDDIPSIKPLSTLDTLSLDTNQRSDRDRSSQEQSKDINVSESEKLQCEDCETLPTEFTAGISAISSSVQSCLQISPKNSKADEKNVASDSEDHCEVTEGKVCVEMQSADNNKTDSKKRKRSPYSSTSGSLTDDPTLEKDHLDMSGKLRSKRNSKNHRKVTREESSASDSSSSDSEFNKIPKKYVGCRDDGFSPTPSRSADSNRCRTDSQDVSHSRDLKLRSCSENLFKADAKMNESEKQQLQEAEVQMECKASPRSPKTSKDTGHASLQKFRTTDQSHAMETCKEAKGTVSQRNEECHAAENQSTIFAFHDRMEDTNPQERKTGQYSVFHQRQRRVSVSGPAGTPPPISHIEGTSSQDTKLLSVGDLTVRPVGATGSSVTTGHGNSQLILATMNQTISPQVGLSVSRPDGESAELRKVNPAVSTGPYSTIGKKGICNDY</sequence>
<protein>
    <submittedName>
        <fullName evidence="5">DDB1- and CUL4-associated factor 6-like isoform X1</fullName>
    </submittedName>
</protein>
<feature type="compositionally biased region" description="Low complexity" evidence="3">
    <location>
        <begin position="462"/>
        <end position="472"/>
    </location>
</feature>
<feature type="compositionally biased region" description="Polar residues" evidence="3">
    <location>
        <begin position="384"/>
        <end position="394"/>
    </location>
</feature>
<dbReference type="GO" id="GO:0005737">
    <property type="term" value="C:cytoplasm"/>
    <property type="evidence" value="ECO:0007669"/>
    <property type="project" value="TreeGrafter"/>
</dbReference>
<name>A0A8B7Y4W2_ACAPL</name>
<keyword evidence="4" id="KW-1185">Reference proteome</keyword>
<dbReference type="InterPro" id="IPR001680">
    <property type="entry name" value="WD40_rpt"/>
</dbReference>
<dbReference type="PANTHER" id="PTHR15574">
    <property type="entry name" value="WD REPEAT DOMAIN-CONTAINING FAMILY"/>
    <property type="match status" value="1"/>
</dbReference>
<feature type="compositionally biased region" description="Basic residues" evidence="3">
    <location>
        <begin position="599"/>
        <end position="611"/>
    </location>
</feature>
<keyword evidence="2" id="KW-0677">Repeat</keyword>
<proteinExistence type="predicted"/>
<evidence type="ECO:0000313" key="4">
    <source>
        <dbReference type="Proteomes" id="UP000694845"/>
    </source>
</evidence>
<dbReference type="GO" id="GO:0045944">
    <property type="term" value="P:positive regulation of transcription by RNA polymerase II"/>
    <property type="evidence" value="ECO:0007669"/>
    <property type="project" value="TreeGrafter"/>
</dbReference>
<dbReference type="Gene3D" id="2.130.10.10">
    <property type="entry name" value="YVTN repeat-like/Quinoprotein amine dehydrogenase"/>
    <property type="match status" value="1"/>
</dbReference>
<dbReference type="OrthoDB" id="4869960at2759"/>
<feature type="region of interest" description="Disordered" evidence="3">
    <location>
        <begin position="530"/>
        <end position="670"/>
    </location>
</feature>
<dbReference type="SMART" id="SM00320">
    <property type="entry name" value="WD40"/>
    <property type="match status" value="4"/>
</dbReference>
<dbReference type="PANTHER" id="PTHR15574:SF39">
    <property type="entry name" value="DDB1- AND CUL4-ASSOCIATED FACTOR 6"/>
    <property type="match status" value="1"/>
</dbReference>
<evidence type="ECO:0000256" key="1">
    <source>
        <dbReference type="ARBA" id="ARBA00022574"/>
    </source>
</evidence>
<dbReference type="GeneID" id="110977610"/>
<feature type="region of interest" description="Disordered" evidence="3">
    <location>
        <begin position="365"/>
        <end position="496"/>
    </location>
</feature>
<feature type="compositionally biased region" description="Low complexity" evidence="3">
    <location>
        <begin position="372"/>
        <end position="383"/>
    </location>
</feature>
<reference evidence="5" key="1">
    <citation type="submission" date="2025-08" db="UniProtKB">
        <authorList>
            <consortium name="RefSeq"/>
        </authorList>
    </citation>
    <scope>IDENTIFICATION</scope>
</reference>
<feature type="compositionally biased region" description="Polar residues" evidence="3">
    <location>
        <begin position="428"/>
        <end position="451"/>
    </location>
</feature>
<feature type="compositionally biased region" description="Basic and acidic residues" evidence="3">
    <location>
        <begin position="652"/>
        <end position="670"/>
    </location>
</feature>
<accession>A0A8B7Y4W2</accession>
<dbReference type="InterPro" id="IPR015943">
    <property type="entry name" value="WD40/YVTN_repeat-like_dom_sf"/>
</dbReference>
<dbReference type="Proteomes" id="UP000694845">
    <property type="component" value="Unplaced"/>
</dbReference>
<dbReference type="RefSeq" id="XP_022087577.1">
    <property type="nucleotide sequence ID" value="XM_022231885.1"/>
</dbReference>
<feature type="compositionally biased region" description="Basic and acidic residues" evidence="3">
    <location>
        <begin position="531"/>
        <end position="550"/>
    </location>
</feature>
<evidence type="ECO:0000256" key="3">
    <source>
        <dbReference type="SAM" id="MobiDB-lite"/>
    </source>
</evidence>
<dbReference type="SUPFAM" id="SSF50978">
    <property type="entry name" value="WD40 repeat-like"/>
    <property type="match status" value="1"/>
</dbReference>
<feature type="region of interest" description="Disordered" evidence="3">
    <location>
        <begin position="685"/>
        <end position="720"/>
    </location>
</feature>
<keyword evidence="1" id="KW-0853">WD repeat</keyword>